<dbReference type="Gene3D" id="3.90.470.20">
    <property type="entry name" value="4'-phosphopantetheinyl transferase domain"/>
    <property type="match status" value="1"/>
</dbReference>
<keyword evidence="2 9" id="KW-0808">Transferase</keyword>
<dbReference type="EC" id="2.7.8.7" evidence="9"/>
<dbReference type="InterPro" id="IPR002582">
    <property type="entry name" value="ACPS"/>
</dbReference>
<keyword evidence="1" id="KW-0444">Lipid biosynthesis</keyword>
<name>A0A3B0UEA3_9ZZZZ</name>
<organism evidence="9">
    <name type="scientific">hydrothermal vent metagenome</name>
    <dbReference type="NCBI Taxonomy" id="652676"/>
    <lineage>
        <taxon>unclassified sequences</taxon>
        <taxon>metagenomes</taxon>
        <taxon>ecological metagenomes</taxon>
    </lineage>
</organism>
<dbReference type="InterPro" id="IPR004568">
    <property type="entry name" value="Ppantetheine-prot_Trfase_dom"/>
</dbReference>
<feature type="domain" description="4'-phosphopantetheinyl transferase" evidence="8">
    <location>
        <begin position="5"/>
        <end position="96"/>
    </location>
</feature>
<evidence type="ECO:0000313" key="9">
    <source>
        <dbReference type="EMBL" id="VAW27450.1"/>
    </source>
</evidence>
<dbReference type="GO" id="GO:0006633">
    <property type="term" value="P:fatty acid biosynthetic process"/>
    <property type="evidence" value="ECO:0007669"/>
    <property type="project" value="UniProtKB-KW"/>
</dbReference>
<evidence type="ECO:0000256" key="1">
    <source>
        <dbReference type="ARBA" id="ARBA00022516"/>
    </source>
</evidence>
<keyword evidence="3" id="KW-0479">Metal-binding</keyword>
<accession>A0A3B0UEA3</accession>
<dbReference type="EMBL" id="UOET01000114">
    <property type="protein sequence ID" value="VAW27450.1"/>
    <property type="molecule type" value="Genomic_DNA"/>
</dbReference>
<keyword evidence="6" id="KW-0443">Lipid metabolism</keyword>
<proteinExistence type="inferred from homology"/>
<sequence length="125" mass="14176">MIFGTGTDIIEIRRIENSIARNDAFVNKIFTEVEQAYCKAQKAGIFQSYAARYAAKEAVFKALGTGYRYGMAFREIEVKNDKLGKPEVMVHGKVKAFVDEQKITRIHLSLSHVKEMALAFVVLER</sequence>
<evidence type="ECO:0000256" key="7">
    <source>
        <dbReference type="ARBA" id="ARBA00023160"/>
    </source>
</evidence>
<evidence type="ECO:0000259" key="8">
    <source>
        <dbReference type="Pfam" id="PF01648"/>
    </source>
</evidence>
<keyword evidence="7" id="KW-0275">Fatty acid biosynthesis</keyword>
<dbReference type="SUPFAM" id="SSF56214">
    <property type="entry name" value="4'-phosphopantetheinyl transferase"/>
    <property type="match status" value="1"/>
</dbReference>
<dbReference type="NCBIfam" id="TIGR00516">
    <property type="entry name" value="acpS"/>
    <property type="match status" value="1"/>
</dbReference>
<dbReference type="AlphaFoldDB" id="A0A3B0UEA3"/>
<dbReference type="HAMAP" id="MF_00101">
    <property type="entry name" value="AcpS"/>
    <property type="match status" value="1"/>
</dbReference>
<dbReference type="InterPro" id="IPR037143">
    <property type="entry name" value="4-PPantetheinyl_Trfase_dom_sf"/>
</dbReference>
<gene>
    <name evidence="9" type="ORF">MNBD_BACTEROID07-1993</name>
</gene>
<evidence type="ECO:0000256" key="5">
    <source>
        <dbReference type="ARBA" id="ARBA00022842"/>
    </source>
</evidence>
<dbReference type="GO" id="GO:0000287">
    <property type="term" value="F:magnesium ion binding"/>
    <property type="evidence" value="ECO:0007669"/>
    <property type="project" value="InterPro"/>
</dbReference>
<reference evidence="9" key="1">
    <citation type="submission" date="2018-06" db="EMBL/GenBank/DDBJ databases">
        <authorList>
            <person name="Zhirakovskaya E."/>
        </authorList>
    </citation>
    <scope>NUCLEOTIDE SEQUENCE</scope>
</reference>
<evidence type="ECO:0000256" key="2">
    <source>
        <dbReference type="ARBA" id="ARBA00022679"/>
    </source>
</evidence>
<dbReference type="NCBIfam" id="TIGR00556">
    <property type="entry name" value="pantethn_trn"/>
    <property type="match status" value="1"/>
</dbReference>
<keyword evidence="4" id="KW-0276">Fatty acid metabolism</keyword>
<dbReference type="GO" id="GO:0008897">
    <property type="term" value="F:holo-[acyl-carrier-protein] synthase activity"/>
    <property type="evidence" value="ECO:0007669"/>
    <property type="project" value="UniProtKB-EC"/>
</dbReference>
<evidence type="ECO:0000256" key="4">
    <source>
        <dbReference type="ARBA" id="ARBA00022832"/>
    </source>
</evidence>
<dbReference type="InterPro" id="IPR008278">
    <property type="entry name" value="4-PPantetheinyl_Trfase_dom"/>
</dbReference>
<keyword evidence="5" id="KW-0460">Magnesium</keyword>
<evidence type="ECO:0000256" key="6">
    <source>
        <dbReference type="ARBA" id="ARBA00023098"/>
    </source>
</evidence>
<protein>
    <submittedName>
        <fullName evidence="9">Holo-[acyl-carrier-protein] synthase</fullName>
        <ecNumber evidence="9">2.7.8.7</ecNumber>
    </submittedName>
</protein>
<evidence type="ECO:0000256" key="3">
    <source>
        <dbReference type="ARBA" id="ARBA00022723"/>
    </source>
</evidence>
<dbReference type="NCBIfam" id="NF000832">
    <property type="entry name" value="PRK00070.3-2"/>
    <property type="match status" value="1"/>
</dbReference>
<dbReference type="Pfam" id="PF01648">
    <property type="entry name" value="ACPS"/>
    <property type="match status" value="1"/>
</dbReference>